<name>A0A1T0BAJ7_9PAST</name>
<comment type="caution">
    <text evidence="2">The sequence shown here is derived from an EMBL/GenBank/DDBJ whole genome shotgun (WGS) entry which is preliminary data.</text>
</comment>
<dbReference type="InterPro" id="IPR024445">
    <property type="entry name" value="Tnp_ISXO2-like"/>
</dbReference>
<organism evidence="2 3">
    <name type="scientific">[Haemophilus] felis</name>
    <dbReference type="NCBI Taxonomy" id="123822"/>
    <lineage>
        <taxon>Bacteria</taxon>
        <taxon>Pseudomonadati</taxon>
        <taxon>Pseudomonadota</taxon>
        <taxon>Gammaproteobacteria</taxon>
        <taxon>Pasteurellales</taxon>
        <taxon>Pasteurellaceae</taxon>
    </lineage>
</organism>
<dbReference type="InterPro" id="IPR053164">
    <property type="entry name" value="IS1016-like_transposase"/>
</dbReference>
<dbReference type="STRING" id="123822.B0188_01775"/>
<dbReference type="Pfam" id="PF12762">
    <property type="entry name" value="DDE_Tnp_IS1595"/>
    <property type="match status" value="1"/>
</dbReference>
<evidence type="ECO:0000259" key="1">
    <source>
        <dbReference type="SMART" id="SM01126"/>
    </source>
</evidence>
<dbReference type="SMART" id="SM01126">
    <property type="entry name" value="DDE_Tnp_IS1595"/>
    <property type="match status" value="1"/>
</dbReference>
<protein>
    <submittedName>
        <fullName evidence="2">DDE transposase</fullName>
    </submittedName>
</protein>
<dbReference type="PANTHER" id="PTHR47163:SF2">
    <property type="entry name" value="SI:DKEY-17M8.2"/>
    <property type="match status" value="1"/>
</dbReference>
<evidence type="ECO:0000313" key="2">
    <source>
        <dbReference type="EMBL" id="OOS06992.1"/>
    </source>
</evidence>
<dbReference type="PANTHER" id="PTHR47163">
    <property type="entry name" value="DDE_TNP_IS1595 DOMAIN-CONTAINING PROTEIN"/>
    <property type="match status" value="1"/>
</dbReference>
<reference evidence="2 3" key="1">
    <citation type="submission" date="2017-02" db="EMBL/GenBank/DDBJ databases">
        <title>Draft genome sequence of Haemophilus felis CCUG 31170 type strain.</title>
        <authorList>
            <person name="Engstrom-Jakobsson H."/>
            <person name="Salva-Serra F."/>
            <person name="Thorell K."/>
            <person name="Gonzales-Siles L."/>
            <person name="Karlsson R."/>
            <person name="Boulund F."/>
            <person name="Engstrand L."/>
            <person name="Kristiansson E."/>
            <person name="Moore E."/>
        </authorList>
    </citation>
    <scope>NUCLEOTIDE SEQUENCE [LARGE SCALE GENOMIC DNA]</scope>
    <source>
        <strain evidence="2 3">CCUG 31170</strain>
    </source>
</reference>
<sequence length="176" mass="20583">MLPSSPRIKEKLRKCISEVFDGQVELDESYFGGNRKGKRGRGAAGKVAVFGVLKRQGKVFTVVVNDTKITTLMPVIARKIKPDSWVYTDTYRSYDALDVSEFYHERINHSELFAVKQNHINGIENFWNQAKRILRKYNGINRKNFPLFLKECEFRFNFGTPKEQLKTLRKWCEIWG</sequence>
<accession>A0A1T0BAJ7</accession>
<dbReference type="NCBIfam" id="NF033547">
    <property type="entry name" value="transpos_IS1595"/>
    <property type="match status" value="1"/>
</dbReference>
<dbReference type="AlphaFoldDB" id="A0A1T0BAJ7"/>
<keyword evidence="3" id="KW-1185">Reference proteome</keyword>
<proteinExistence type="predicted"/>
<feature type="domain" description="ISXO2-like transposase" evidence="1">
    <location>
        <begin position="19"/>
        <end position="157"/>
    </location>
</feature>
<evidence type="ECO:0000313" key="3">
    <source>
        <dbReference type="Proteomes" id="UP000190023"/>
    </source>
</evidence>
<dbReference type="EMBL" id="MUYB01000006">
    <property type="protein sequence ID" value="OOS06992.1"/>
    <property type="molecule type" value="Genomic_DNA"/>
</dbReference>
<dbReference type="Proteomes" id="UP000190023">
    <property type="component" value="Unassembled WGS sequence"/>
</dbReference>
<gene>
    <name evidence="2" type="ORF">B0188_01775</name>
</gene>